<dbReference type="PANTHER" id="PTHR19879">
    <property type="entry name" value="TRANSCRIPTION INITIATION FACTOR TFIID"/>
    <property type="match status" value="1"/>
</dbReference>
<dbReference type="SMART" id="SM00320">
    <property type="entry name" value="WD40"/>
    <property type="match status" value="5"/>
</dbReference>
<dbReference type="InterPro" id="IPR036322">
    <property type="entry name" value="WD40_repeat_dom_sf"/>
</dbReference>
<dbReference type="SUPFAM" id="SSF50978">
    <property type="entry name" value="WD40 repeat-like"/>
    <property type="match status" value="1"/>
</dbReference>
<name>A0A840E3T2_9HYPH</name>
<protein>
    <submittedName>
        <fullName evidence="1">WD40 repeat protein</fullName>
    </submittedName>
</protein>
<organism evidence="1 2">
    <name type="scientific">Bartonella fuyuanensis</name>
    <dbReference type="NCBI Taxonomy" id="1460968"/>
    <lineage>
        <taxon>Bacteria</taxon>
        <taxon>Pseudomonadati</taxon>
        <taxon>Pseudomonadota</taxon>
        <taxon>Alphaproteobacteria</taxon>
        <taxon>Hyphomicrobiales</taxon>
        <taxon>Bartonellaceae</taxon>
        <taxon>Bartonella</taxon>
    </lineage>
</organism>
<sequence>MTIPNITHYDLQSYCLSCGFIGNKPVFVSVEGFIVFLNPTPKIFEVHQGIISSHFPSGNTALITGGEDGKICHTTAMGHTEVLSKKERKWINNVAFGPQKAFAFSCSRLAFANVGKEQQELLHEHSVEGLAFAPKGLRLAVAHYNGITLHWLSTQTPPITLLWKGAHCGVTFSPDNRYVISTMQENALHGWRLTDHQHLRMSGYPSKVKSWSWSTKGKWLATSGASAAIVWPFHTKDGPKGKTPLELGTRANALVSRVSCHPSEEIVAIGFNDGMILAANFHDGKEVILKSCGKSAISALNWDQTGHNLAFGSETGECGIINITN</sequence>
<reference evidence="1 2" key="1">
    <citation type="submission" date="2020-08" db="EMBL/GenBank/DDBJ databases">
        <title>Genomic Encyclopedia of Type Strains, Phase IV (KMG-IV): sequencing the most valuable type-strain genomes for metagenomic binning, comparative biology and taxonomic classification.</title>
        <authorList>
            <person name="Goeker M."/>
        </authorList>
    </citation>
    <scope>NUCLEOTIDE SEQUENCE [LARGE SCALE GENOMIC DNA]</scope>
    <source>
        <strain evidence="1 2">DSM 100694</strain>
    </source>
</reference>
<dbReference type="Proteomes" id="UP000585970">
    <property type="component" value="Unassembled WGS sequence"/>
</dbReference>
<proteinExistence type="predicted"/>
<dbReference type="InterPro" id="IPR015943">
    <property type="entry name" value="WD40/YVTN_repeat-like_dom_sf"/>
</dbReference>
<dbReference type="Gene3D" id="2.130.10.10">
    <property type="entry name" value="YVTN repeat-like/Quinoprotein amine dehydrogenase"/>
    <property type="match status" value="1"/>
</dbReference>
<evidence type="ECO:0000313" key="1">
    <source>
        <dbReference type="EMBL" id="MBB4076798.1"/>
    </source>
</evidence>
<keyword evidence="2" id="KW-1185">Reference proteome</keyword>
<evidence type="ECO:0000313" key="2">
    <source>
        <dbReference type="Proteomes" id="UP000585970"/>
    </source>
</evidence>
<dbReference type="AlphaFoldDB" id="A0A840E3T2"/>
<dbReference type="InterPro" id="IPR001680">
    <property type="entry name" value="WD40_rpt"/>
</dbReference>
<comment type="caution">
    <text evidence="1">The sequence shown here is derived from an EMBL/GenBank/DDBJ whole genome shotgun (WGS) entry which is preliminary data.</text>
</comment>
<accession>A0A840E3T2</accession>
<gene>
    <name evidence="1" type="ORF">GGR08_001107</name>
</gene>
<dbReference type="PANTHER" id="PTHR19879:SF9">
    <property type="entry name" value="TRANSCRIPTION INITIATION FACTOR TFIID SUBUNIT 5"/>
    <property type="match status" value="1"/>
</dbReference>
<dbReference type="EMBL" id="JACIFE010000011">
    <property type="protein sequence ID" value="MBB4076798.1"/>
    <property type="molecule type" value="Genomic_DNA"/>
</dbReference>